<sequence length="294" mass="32346">MDLQEQFRRAALEAGIADDEISTFAAHLRFSIRLLGGAGDSPAGRYGGLPRLPVGAQWPSDGARPLPFVFSVDCAALPRADGLGLPADGSLLFFLNHEKDHEESRGEQAYARVVHVPAGAGTEVASTPYHYEFAGEQYDLHAVVGVALPEWLDEDDEDDDEDDDYEDEDDLSPHRRQVLDALPHRDELRALARALWPAEGLASAVLGGYAADEVVRSIAEQVLAGREKAGEITIPVAKWYSHVDDEAHRLAGEWVSLARFLLDDEFYVGSFAIRHDDLAAARWDRVLSVTRFSE</sequence>
<dbReference type="InterPro" id="IPR035948">
    <property type="entry name" value="YwqG-like_sf"/>
</dbReference>
<dbReference type="Pfam" id="PF09234">
    <property type="entry name" value="DUF1963"/>
    <property type="match status" value="1"/>
</dbReference>
<evidence type="ECO:0000313" key="2">
    <source>
        <dbReference type="EMBL" id="PRY30582.1"/>
    </source>
</evidence>
<reference evidence="2 3" key="1">
    <citation type="submission" date="2018-03" db="EMBL/GenBank/DDBJ databases">
        <title>Genomic Encyclopedia of Archaeal and Bacterial Type Strains, Phase II (KMG-II): from individual species to whole genera.</title>
        <authorList>
            <person name="Goeker M."/>
        </authorList>
    </citation>
    <scope>NUCLEOTIDE SEQUENCE [LARGE SCALE GENOMIC DNA]</scope>
    <source>
        <strain evidence="2 3">DSM 45348</strain>
    </source>
</reference>
<dbReference type="EMBL" id="PVZG01000004">
    <property type="protein sequence ID" value="PRY30582.1"/>
    <property type="molecule type" value="Genomic_DNA"/>
</dbReference>
<dbReference type="AlphaFoldDB" id="A0A2T0SAZ8"/>
<comment type="caution">
    <text evidence="2">The sequence shown here is derived from an EMBL/GenBank/DDBJ whole genome shotgun (WGS) entry which is preliminary data.</text>
</comment>
<evidence type="ECO:0000313" key="3">
    <source>
        <dbReference type="Proteomes" id="UP000239209"/>
    </source>
</evidence>
<feature type="region of interest" description="Disordered" evidence="1">
    <location>
        <begin position="154"/>
        <end position="174"/>
    </location>
</feature>
<protein>
    <submittedName>
        <fullName evidence="2">Uncharacterized protein DUF1963</fullName>
    </submittedName>
</protein>
<dbReference type="Gene3D" id="2.30.320.10">
    <property type="entry name" value="YwqG-like"/>
    <property type="match status" value="1"/>
</dbReference>
<feature type="compositionally biased region" description="Acidic residues" evidence="1">
    <location>
        <begin position="154"/>
        <end position="170"/>
    </location>
</feature>
<dbReference type="SUPFAM" id="SSF103032">
    <property type="entry name" value="Hypothetical protein YwqG"/>
    <property type="match status" value="1"/>
</dbReference>
<dbReference type="InterPro" id="IPR015315">
    <property type="entry name" value="DUF1963"/>
</dbReference>
<dbReference type="OrthoDB" id="4775619at2"/>
<name>A0A2T0SAZ8_9ACTN</name>
<accession>A0A2T0SAZ8</accession>
<evidence type="ECO:0000256" key="1">
    <source>
        <dbReference type="SAM" id="MobiDB-lite"/>
    </source>
</evidence>
<dbReference type="Proteomes" id="UP000239209">
    <property type="component" value="Unassembled WGS sequence"/>
</dbReference>
<keyword evidence="3" id="KW-1185">Reference proteome</keyword>
<organism evidence="2 3">
    <name type="scientific">Pseudosporangium ferrugineum</name>
    <dbReference type="NCBI Taxonomy" id="439699"/>
    <lineage>
        <taxon>Bacteria</taxon>
        <taxon>Bacillati</taxon>
        <taxon>Actinomycetota</taxon>
        <taxon>Actinomycetes</taxon>
        <taxon>Micromonosporales</taxon>
        <taxon>Micromonosporaceae</taxon>
        <taxon>Pseudosporangium</taxon>
    </lineage>
</organism>
<proteinExistence type="predicted"/>
<dbReference type="RefSeq" id="WP_106126209.1">
    <property type="nucleotide sequence ID" value="NZ_PVZG01000004.1"/>
</dbReference>
<gene>
    <name evidence="2" type="ORF">CLV70_104134</name>
</gene>